<dbReference type="AlphaFoldDB" id="A0A2H9TQ73"/>
<dbReference type="OrthoDB" id="428854at2759"/>
<accession>A0A2H9TQ73</accession>
<dbReference type="PANTHER" id="PTHR45884:SF2">
    <property type="entry name" value="N-ACETYLTRANSFERASE ECO"/>
    <property type="match status" value="1"/>
</dbReference>
<protein>
    <recommendedName>
        <fullName evidence="1">N-acetyltransferase ESCO acetyl-transferase domain-containing protein</fullName>
    </recommendedName>
</protein>
<reference evidence="2 3" key="1">
    <citation type="submission" date="2016-10" db="EMBL/GenBank/DDBJ databases">
        <title>The genome of Paramicrosporidium saccamoebae is the missing link in understanding Cryptomycota and Microsporidia evolution.</title>
        <authorList>
            <person name="Quandt C.A."/>
            <person name="Beaudet D."/>
            <person name="Corsaro D."/>
            <person name="Michel R."/>
            <person name="Corradi N."/>
            <person name="James T."/>
        </authorList>
    </citation>
    <scope>NUCLEOTIDE SEQUENCE [LARGE SCALE GENOMIC DNA]</scope>
    <source>
        <strain evidence="2 3">KSL3</strain>
    </source>
</reference>
<dbReference type="Pfam" id="PF13880">
    <property type="entry name" value="Acetyltransf_13"/>
    <property type="match status" value="1"/>
</dbReference>
<dbReference type="Gene3D" id="3.40.630.30">
    <property type="match status" value="1"/>
</dbReference>
<name>A0A2H9TQ73_9FUNG</name>
<dbReference type="GO" id="GO:0000785">
    <property type="term" value="C:chromatin"/>
    <property type="evidence" value="ECO:0007669"/>
    <property type="project" value="TreeGrafter"/>
</dbReference>
<organism evidence="2 3">
    <name type="scientific">Paramicrosporidium saccamoebae</name>
    <dbReference type="NCBI Taxonomy" id="1246581"/>
    <lineage>
        <taxon>Eukaryota</taxon>
        <taxon>Fungi</taxon>
        <taxon>Fungi incertae sedis</taxon>
        <taxon>Cryptomycota</taxon>
        <taxon>Cryptomycota incertae sedis</taxon>
        <taxon>Paramicrosporidium</taxon>
    </lineage>
</organism>
<dbReference type="Proteomes" id="UP000240830">
    <property type="component" value="Unassembled WGS sequence"/>
</dbReference>
<dbReference type="InterPro" id="IPR016181">
    <property type="entry name" value="Acyl_CoA_acyltransferase"/>
</dbReference>
<dbReference type="GO" id="GO:0061733">
    <property type="term" value="F:protein-lysine-acetyltransferase activity"/>
    <property type="evidence" value="ECO:0007669"/>
    <property type="project" value="TreeGrafter"/>
</dbReference>
<evidence type="ECO:0000259" key="1">
    <source>
        <dbReference type="Pfam" id="PF13880"/>
    </source>
</evidence>
<gene>
    <name evidence="2" type="ORF">PSACC_00289</name>
</gene>
<dbReference type="STRING" id="1246581.A0A2H9TQ73"/>
<dbReference type="GO" id="GO:0005634">
    <property type="term" value="C:nucleus"/>
    <property type="evidence" value="ECO:0007669"/>
    <property type="project" value="TreeGrafter"/>
</dbReference>
<dbReference type="GO" id="GO:0007064">
    <property type="term" value="P:mitotic sister chromatid cohesion"/>
    <property type="evidence" value="ECO:0007669"/>
    <property type="project" value="TreeGrafter"/>
</dbReference>
<dbReference type="PANTHER" id="PTHR45884">
    <property type="entry name" value="N-ACETYLTRANSFERASE ECO"/>
    <property type="match status" value="1"/>
</dbReference>
<sequence length="158" mass="17819">MEKSIWKDEHSNGDVIAVVLGSSHCKELIDRVNILMEAVEQSIEDVQALRVYLFVCNNKVSGMMTTERLSNATRVNGEKQNCSVSVGVSRIWVSPTLRRKGVALRLLRAIRKCNHQYSVQCTTDCTVDPRQVAFSQPTSQGKSLAIKFLDYNGDYIFY</sequence>
<evidence type="ECO:0000313" key="2">
    <source>
        <dbReference type="EMBL" id="PJF19897.1"/>
    </source>
</evidence>
<dbReference type="CDD" id="cd04301">
    <property type="entry name" value="NAT_SF"/>
    <property type="match status" value="1"/>
</dbReference>
<dbReference type="EMBL" id="MTSL01000030">
    <property type="protein sequence ID" value="PJF19897.1"/>
    <property type="molecule type" value="Genomic_DNA"/>
</dbReference>
<proteinExistence type="predicted"/>
<feature type="domain" description="N-acetyltransferase ESCO acetyl-transferase" evidence="1">
    <location>
        <begin position="84"/>
        <end position="151"/>
    </location>
</feature>
<keyword evidence="3" id="KW-1185">Reference proteome</keyword>
<dbReference type="InterPro" id="IPR028009">
    <property type="entry name" value="ESCO_Acetyltransf_dom"/>
</dbReference>
<evidence type="ECO:0000313" key="3">
    <source>
        <dbReference type="Proteomes" id="UP000240830"/>
    </source>
</evidence>
<dbReference type="SUPFAM" id="SSF55729">
    <property type="entry name" value="Acyl-CoA N-acyltransferases (Nat)"/>
    <property type="match status" value="1"/>
</dbReference>
<comment type="caution">
    <text evidence="2">The sequence shown here is derived from an EMBL/GenBank/DDBJ whole genome shotgun (WGS) entry which is preliminary data.</text>
</comment>